<proteinExistence type="inferred from homology"/>
<dbReference type="SUPFAM" id="SSF69047">
    <property type="entry name" value="Hypothetical protein YjbJ"/>
    <property type="match status" value="1"/>
</dbReference>
<evidence type="ECO:0000313" key="3">
    <source>
        <dbReference type="EMBL" id="MBO1806591.1"/>
    </source>
</evidence>
<accession>A0A939LY50</accession>
<feature type="domain" description="CsbD-like" evidence="2">
    <location>
        <begin position="5"/>
        <end position="57"/>
    </location>
</feature>
<name>A0A939LY50_9MICO</name>
<dbReference type="Gene3D" id="1.10.1470.10">
    <property type="entry name" value="YjbJ"/>
    <property type="match status" value="1"/>
</dbReference>
<evidence type="ECO:0000259" key="2">
    <source>
        <dbReference type="Pfam" id="PF05532"/>
    </source>
</evidence>
<sequence length="57" mass="6079">MSTGDKIKAAADKVTGQVKETVGKATDDDKLVAEGKADQAKGTIRDKVEDVKDVFKK</sequence>
<reference evidence="3" key="1">
    <citation type="submission" date="2021-03" db="EMBL/GenBank/DDBJ databases">
        <title>Leucobacter chromiisoli sp. nov., isolated from chromium-containing soil of chemical plant.</title>
        <authorList>
            <person name="Xu Z."/>
        </authorList>
    </citation>
    <scope>NUCLEOTIDE SEQUENCE</scope>
    <source>
        <strain evidence="3">A2</strain>
    </source>
</reference>
<keyword evidence="4" id="KW-1185">Reference proteome</keyword>
<organism evidence="3 4">
    <name type="scientific">Leucobacter ruminantium</name>
    <dbReference type="NCBI Taxonomy" id="1289170"/>
    <lineage>
        <taxon>Bacteria</taxon>
        <taxon>Bacillati</taxon>
        <taxon>Actinomycetota</taxon>
        <taxon>Actinomycetes</taxon>
        <taxon>Micrococcales</taxon>
        <taxon>Microbacteriaceae</taxon>
        <taxon>Leucobacter</taxon>
    </lineage>
</organism>
<dbReference type="RefSeq" id="WP_208047044.1">
    <property type="nucleotide sequence ID" value="NZ_JAGDYL010000044.1"/>
</dbReference>
<comment type="similarity">
    <text evidence="1">Belongs to the UPF0337 (CsbD) family.</text>
</comment>
<dbReference type="InterPro" id="IPR008462">
    <property type="entry name" value="CsbD"/>
</dbReference>
<dbReference type="EMBL" id="JAGDYL010000044">
    <property type="protein sequence ID" value="MBO1806591.1"/>
    <property type="molecule type" value="Genomic_DNA"/>
</dbReference>
<dbReference type="AlphaFoldDB" id="A0A939LY50"/>
<dbReference type="InterPro" id="IPR036629">
    <property type="entry name" value="YjbJ_sf"/>
</dbReference>
<gene>
    <name evidence="3" type="ORF">J4H91_14910</name>
</gene>
<evidence type="ECO:0000256" key="1">
    <source>
        <dbReference type="ARBA" id="ARBA00009129"/>
    </source>
</evidence>
<dbReference type="Proteomes" id="UP000664398">
    <property type="component" value="Unassembled WGS sequence"/>
</dbReference>
<evidence type="ECO:0000313" key="4">
    <source>
        <dbReference type="Proteomes" id="UP000664398"/>
    </source>
</evidence>
<comment type="caution">
    <text evidence="3">The sequence shown here is derived from an EMBL/GenBank/DDBJ whole genome shotgun (WGS) entry which is preliminary data.</text>
</comment>
<protein>
    <submittedName>
        <fullName evidence="3">CsbD family protein</fullName>
    </submittedName>
</protein>
<dbReference type="Pfam" id="PF05532">
    <property type="entry name" value="CsbD"/>
    <property type="match status" value="1"/>
</dbReference>